<sequence length="722" mass="80281">MFTWPFRRTRKRDNAHCPPFAAGPAIVTTTATEATPAATPETLSTSLHRRLSKRDSWRWWSRSPSAEMTEQRVNLSPRRRSVENVTALPTYRLTADTSPHLRPVGAEWPHKRTNKAAAADANTGLPTPPQSRQSNGRIVRKLSKRRPDTQQSSASAPIPIPKRPGEAPSRMTSKKRWQQGNRDSAASLPPVDSVRTSVHGAEPRVWAVGGLDMFSPRPAVRLSGSYHNLMSRSNSHSASTNRGLKTKRSAMSELSKRHQRIGKQADELSATELRTLMERDARRKERPQSEHVKPPEHDLQQRKERPASQASMHPALRNSVNVGLRIDASSGTVKHEPESSRFSSGPDATTRRSQPTLDGALPEVETESLPTVQLQTSPKYPFPPKPATNIPCISSSLGRDQLQPLPIVPRSSSTSRERRTSPWGSLFRRGSNMFRKSATESMSEGSFSNTSREAMRMQPRPTHLLDAQPYKPPSSSIRTHSRFREELPELPSPPDSRIPSPDLASAVTRKSPSRIEAVQTTQLLDNSRADNPHVRSDTPISPVTFDQELETSFGSLDSEGSWLASSSRQQSGKAGLRKRYDSLNKHQHEAAMGREQSSEFLDRRKSSPTIYTHGHQHRRNSPPMYNHVEHHQPTIVPHESRIRSRQCLVADIFDEIDALEELEGENAGGAEPMVQLGRARSVKVDLGHARQVSAGSARLLDIPPSSKRCSTGSSSYSRTESQ</sequence>
<organism evidence="2 3">
    <name type="scientific">Piedraia hortae CBS 480.64</name>
    <dbReference type="NCBI Taxonomy" id="1314780"/>
    <lineage>
        <taxon>Eukaryota</taxon>
        <taxon>Fungi</taxon>
        <taxon>Dikarya</taxon>
        <taxon>Ascomycota</taxon>
        <taxon>Pezizomycotina</taxon>
        <taxon>Dothideomycetes</taxon>
        <taxon>Dothideomycetidae</taxon>
        <taxon>Capnodiales</taxon>
        <taxon>Piedraiaceae</taxon>
        <taxon>Piedraia</taxon>
    </lineage>
</organism>
<protein>
    <submittedName>
        <fullName evidence="2">Uncharacterized protein</fullName>
    </submittedName>
</protein>
<feature type="region of interest" description="Disordered" evidence="1">
    <location>
        <begin position="485"/>
        <end position="543"/>
    </location>
</feature>
<dbReference type="OrthoDB" id="4152802at2759"/>
<dbReference type="Proteomes" id="UP000799421">
    <property type="component" value="Unassembled WGS sequence"/>
</dbReference>
<dbReference type="AlphaFoldDB" id="A0A6A7C2P5"/>
<feature type="compositionally biased region" description="Polar residues" evidence="1">
    <location>
        <begin position="563"/>
        <end position="572"/>
    </location>
</feature>
<evidence type="ECO:0000313" key="3">
    <source>
        <dbReference type="Proteomes" id="UP000799421"/>
    </source>
</evidence>
<accession>A0A6A7C2P5</accession>
<dbReference type="EMBL" id="MU005970">
    <property type="protein sequence ID" value="KAF2861846.1"/>
    <property type="molecule type" value="Genomic_DNA"/>
</dbReference>
<feature type="compositionally biased region" description="Low complexity" evidence="1">
    <location>
        <begin position="705"/>
        <end position="722"/>
    </location>
</feature>
<feature type="compositionally biased region" description="Polar residues" evidence="1">
    <location>
        <begin position="340"/>
        <end position="356"/>
    </location>
</feature>
<evidence type="ECO:0000256" key="1">
    <source>
        <dbReference type="SAM" id="MobiDB-lite"/>
    </source>
</evidence>
<feature type="compositionally biased region" description="Polar residues" evidence="1">
    <location>
        <begin position="368"/>
        <end position="378"/>
    </location>
</feature>
<keyword evidence="3" id="KW-1185">Reference proteome</keyword>
<name>A0A6A7C2P5_9PEZI</name>
<feature type="compositionally biased region" description="Basic and acidic residues" evidence="1">
    <location>
        <begin position="275"/>
        <end position="306"/>
    </location>
</feature>
<feature type="compositionally biased region" description="Basic and acidic residues" evidence="1">
    <location>
        <begin position="527"/>
        <end position="536"/>
    </location>
</feature>
<feature type="region of interest" description="Disordered" evidence="1">
    <location>
        <begin position="96"/>
        <end position="197"/>
    </location>
</feature>
<feature type="compositionally biased region" description="Polar residues" evidence="1">
    <location>
        <begin position="230"/>
        <end position="243"/>
    </location>
</feature>
<feature type="region of interest" description="Disordered" evidence="1">
    <location>
        <begin position="693"/>
        <end position="722"/>
    </location>
</feature>
<reference evidence="2" key="1">
    <citation type="journal article" date="2020" name="Stud. Mycol.">
        <title>101 Dothideomycetes genomes: a test case for predicting lifestyles and emergence of pathogens.</title>
        <authorList>
            <person name="Haridas S."/>
            <person name="Albert R."/>
            <person name="Binder M."/>
            <person name="Bloem J."/>
            <person name="Labutti K."/>
            <person name="Salamov A."/>
            <person name="Andreopoulos B."/>
            <person name="Baker S."/>
            <person name="Barry K."/>
            <person name="Bills G."/>
            <person name="Bluhm B."/>
            <person name="Cannon C."/>
            <person name="Castanera R."/>
            <person name="Culley D."/>
            <person name="Daum C."/>
            <person name="Ezra D."/>
            <person name="Gonzalez J."/>
            <person name="Henrissat B."/>
            <person name="Kuo A."/>
            <person name="Liang C."/>
            <person name="Lipzen A."/>
            <person name="Lutzoni F."/>
            <person name="Magnuson J."/>
            <person name="Mondo S."/>
            <person name="Nolan M."/>
            <person name="Ohm R."/>
            <person name="Pangilinan J."/>
            <person name="Park H.-J."/>
            <person name="Ramirez L."/>
            <person name="Alfaro M."/>
            <person name="Sun H."/>
            <person name="Tritt A."/>
            <person name="Yoshinaga Y."/>
            <person name="Zwiers L.-H."/>
            <person name="Turgeon B."/>
            <person name="Goodwin S."/>
            <person name="Spatafora J."/>
            <person name="Crous P."/>
            <person name="Grigoriev I."/>
        </authorList>
    </citation>
    <scope>NUCLEOTIDE SEQUENCE</scope>
    <source>
        <strain evidence="2">CBS 480.64</strain>
    </source>
</reference>
<evidence type="ECO:0000313" key="2">
    <source>
        <dbReference type="EMBL" id="KAF2861846.1"/>
    </source>
</evidence>
<feature type="region of interest" description="Disordered" evidence="1">
    <location>
        <begin position="402"/>
        <end position="428"/>
    </location>
</feature>
<gene>
    <name evidence="2" type="ORF">K470DRAFT_263478</name>
</gene>
<feature type="region of interest" description="Disordered" evidence="1">
    <location>
        <begin position="556"/>
        <end position="577"/>
    </location>
</feature>
<feature type="region of interest" description="Disordered" evidence="1">
    <location>
        <begin position="230"/>
        <end position="385"/>
    </location>
</feature>
<proteinExistence type="predicted"/>